<feature type="compositionally biased region" description="Polar residues" evidence="1">
    <location>
        <begin position="147"/>
        <end position="159"/>
    </location>
</feature>
<accession>A0A1H9WZH8</accession>
<gene>
    <name evidence="3" type="ORF">SAMN05216199_3255</name>
</gene>
<dbReference type="RefSeq" id="WP_091760409.1">
    <property type="nucleotide sequence ID" value="NZ_FOHB01000006.1"/>
</dbReference>
<dbReference type="PANTHER" id="PTHR10093">
    <property type="entry name" value="IRON-SULFUR CLUSTER ASSEMBLY ENZYME NIFU HOMOLOG"/>
    <property type="match status" value="1"/>
</dbReference>
<evidence type="ECO:0000259" key="2">
    <source>
        <dbReference type="Pfam" id="PF01592"/>
    </source>
</evidence>
<dbReference type="Gene3D" id="3.90.1010.10">
    <property type="match status" value="1"/>
</dbReference>
<dbReference type="Pfam" id="PF01592">
    <property type="entry name" value="NifU_N"/>
    <property type="match status" value="1"/>
</dbReference>
<dbReference type="STRING" id="587636.SAMN05216199_3255"/>
<organism evidence="3 4">
    <name type="scientific">Pedococcus cremeus</name>
    <dbReference type="NCBI Taxonomy" id="587636"/>
    <lineage>
        <taxon>Bacteria</taxon>
        <taxon>Bacillati</taxon>
        <taxon>Actinomycetota</taxon>
        <taxon>Actinomycetes</taxon>
        <taxon>Micrococcales</taxon>
        <taxon>Intrasporangiaceae</taxon>
        <taxon>Pedococcus</taxon>
    </lineage>
</organism>
<dbReference type="SUPFAM" id="SSF82649">
    <property type="entry name" value="SufE/NifU"/>
    <property type="match status" value="1"/>
</dbReference>
<dbReference type="AlphaFoldDB" id="A0A1H9WZH8"/>
<dbReference type="GO" id="GO:0005506">
    <property type="term" value="F:iron ion binding"/>
    <property type="evidence" value="ECO:0007669"/>
    <property type="project" value="InterPro"/>
</dbReference>
<feature type="region of interest" description="Disordered" evidence="1">
    <location>
        <begin position="147"/>
        <end position="173"/>
    </location>
</feature>
<feature type="domain" description="NIF system FeS cluster assembly NifU N-terminal" evidence="2">
    <location>
        <begin position="4"/>
        <end position="128"/>
    </location>
</feature>
<dbReference type="Proteomes" id="UP000199019">
    <property type="component" value="Unassembled WGS sequence"/>
</dbReference>
<dbReference type="GO" id="GO:0016226">
    <property type="term" value="P:iron-sulfur cluster assembly"/>
    <property type="evidence" value="ECO:0007669"/>
    <property type="project" value="InterPro"/>
</dbReference>
<protein>
    <submittedName>
        <fullName evidence="3">Nitrogen fixation protein NifU</fullName>
    </submittedName>
</protein>
<dbReference type="GO" id="GO:0051536">
    <property type="term" value="F:iron-sulfur cluster binding"/>
    <property type="evidence" value="ECO:0007669"/>
    <property type="project" value="InterPro"/>
</dbReference>
<keyword evidence="4" id="KW-1185">Reference proteome</keyword>
<dbReference type="OrthoDB" id="9804157at2"/>
<name>A0A1H9WZH8_9MICO</name>
<dbReference type="EMBL" id="FOHB01000006">
    <property type="protein sequence ID" value="SES39201.1"/>
    <property type="molecule type" value="Genomic_DNA"/>
</dbReference>
<reference evidence="4" key="1">
    <citation type="submission" date="2016-10" db="EMBL/GenBank/DDBJ databases">
        <authorList>
            <person name="Varghese N."/>
            <person name="Submissions S."/>
        </authorList>
    </citation>
    <scope>NUCLEOTIDE SEQUENCE [LARGE SCALE GENOMIC DNA]</scope>
    <source>
        <strain evidence="4">CGMCC 1.6963</strain>
    </source>
</reference>
<evidence type="ECO:0000256" key="1">
    <source>
        <dbReference type="SAM" id="MobiDB-lite"/>
    </source>
</evidence>
<dbReference type="CDD" id="cd06664">
    <property type="entry name" value="IscU_like"/>
    <property type="match status" value="1"/>
</dbReference>
<proteinExistence type="predicted"/>
<sequence>MDLYQELILEHSKRPHHAGLREPYDAEVHHVNPTCGDEVTLRVHVEGTGRDAVVRDVSYDTLGCSISTASTSVLADEVIGHTVDEALRTHEAMRSMLTSRGTDPGDEEQIGDGVAFAGVAKYPARVKCALLGWMAFTDALNRSGVDNSTGATDPTTDLSPETPLSPATQGETA</sequence>
<dbReference type="InterPro" id="IPR002871">
    <property type="entry name" value="NIF_FeS_clus_asmbl_NifU_N"/>
</dbReference>
<dbReference type="NCBIfam" id="TIGR01994">
    <property type="entry name" value="SUF_scaf_2"/>
    <property type="match status" value="1"/>
</dbReference>
<evidence type="ECO:0000313" key="4">
    <source>
        <dbReference type="Proteomes" id="UP000199019"/>
    </source>
</evidence>
<evidence type="ECO:0000313" key="3">
    <source>
        <dbReference type="EMBL" id="SES39201.1"/>
    </source>
</evidence>